<accession>A0A4P8PPT4</accession>
<evidence type="ECO:0000313" key="2">
    <source>
        <dbReference type="EMBL" id="QCQ84850.1"/>
    </source>
</evidence>
<proteinExistence type="predicted"/>
<protein>
    <submittedName>
        <fullName evidence="2">Internal scaffolding protein</fullName>
    </submittedName>
</protein>
<evidence type="ECO:0000256" key="1">
    <source>
        <dbReference type="SAM" id="MobiDB-lite"/>
    </source>
</evidence>
<sequence length="166" mass="18764">MRFQGYTSEHDSEGVCLNETSFYVDKDNADPRFSLDCSDHPSLTRQEFADECDINKLMAQYEKTGILPANNPMPPRYLDVSDVPDLPQALNLLNEATTAFMSLPATVRRDFDNDPVKFIQFAENSENLPKLREWKLAPEAPQEPPPQKVEIINPPSILDPDAKAKL</sequence>
<dbReference type="Proteomes" id="UP000322145">
    <property type="component" value="Segment"/>
</dbReference>
<name>A0A4P8PPT4_9VIRU</name>
<dbReference type="Pfam" id="PF09675">
    <property type="entry name" value="Chlamy_scaf"/>
    <property type="match status" value="1"/>
</dbReference>
<feature type="region of interest" description="Disordered" evidence="1">
    <location>
        <begin position="135"/>
        <end position="166"/>
    </location>
</feature>
<dbReference type="EMBL" id="MK249178">
    <property type="protein sequence ID" value="QCQ84850.1"/>
    <property type="molecule type" value="Genomic_DNA"/>
</dbReference>
<organism evidence="2">
    <name type="scientific">Blackfly microvirus SF02</name>
    <dbReference type="NCBI Taxonomy" id="2576452"/>
    <lineage>
        <taxon>Viruses</taxon>
        <taxon>Monodnaviria</taxon>
        <taxon>Sangervirae</taxon>
        <taxon>Phixviricota</taxon>
        <taxon>Malgrandaviricetes</taxon>
        <taxon>Petitvirales</taxon>
        <taxon>Microviridae</taxon>
        <taxon>Microvirus</taxon>
    </lineage>
</organism>
<dbReference type="InterPro" id="IPR014131">
    <property type="entry name" value="Chlamydia_phage_Vp3"/>
</dbReference>
<reference evidence="2" key="1">
    <citation type="submission" date="2018-12" db="EMBL/GenBank/DDBJ databases">
        <title>Singled stranded DNA viruses identified in blackflies (Austrosimulium ungulatum) sampled in New Zealand.</title>
        <authorList>
            <person name="Kraberger S."/>
            <person name="Fontenele R.S."/>
            <person name="Schmidlin K."/>
            <person name="Walters M."/>
            <person name="Varsani A."/>
        </authorList>
    </citation>
    <scope>NUCLEOTIDE SEQUENCE [LARGE SCALE GENOMIC DNA]</scope>
    <source>
        <strain evidence="2">104</strain>
    </source>
</reference>